<sequence length="467" mass="51332">MGVPPLTADRLALAPLRVAPGLLQEPVQPDQPLAFQLPKDITGQAATHCRPVAPGLQAASSAASSAPSSATSSSTPLLLQPQPLLLPPPPPPLSVAPQPGRGSSGRSNSGEPRRKVPLLGLRGRNSVITDSQPAWGMKPMNCRQNAHSRMTRRATAGLVALQMLLLITMVMLLLPLPRVSDRNPQRQRHDLLCTYIRRQIKFSLRESPVRTDSPPSFLPKLRTPLDTARGTVCSLPGYLADEAPAVRDTSVRQGGRTIFKAWPYKEQQRAPYTLTEGEHFSDSAEASSPGESEPTRCTIYRRRLRAQRDRKVLAERAAAVGTVVQPGEPCRACGMPRVLESGHAYYRGQFFCEVEQGPGKTCAQWVEEQRPREVPLPRTTAWRMRKGMEEEGPPGGKKPRKLHKLRVCQRCGQPVQADFGHSQYVAGGSREAFCAMYEGKTVEVWLAERRAGRRKDGPSPDSARRQD</sequence>
<keyword evidence="2" id="KW-1133">Transmembrane helix</keyword>
<proteinExistence type="predicted"/>
<name>A0AAV1EIP1_XYRNO</name>
<accession>A0AAV1EIP1</accession>
<keyword evidence="2" id="KW-0472">Membrane</keyword>
<feature type="compositionally biased region" description="Low complexity" evidence="1">
    <location>
        <begin position="95"/>
        <end position="110"/>
    </location>
</feature>
<dbReference type="Proteomes" id="UP001178508">
    <property type="component" value="Chromosome 1"/>
</dbReference>
<evidence type="ECO:0000256" key="1">
    <source>
        <dbReference type="SAM" id="MobiDB-lite"/>
    </source>
</evidence>
<dbReference type="AlphaFoldDB" id="A0AAV1EIP1"/>
<gene>
    <name evidence="3" type="ORF">XNOV1_A033428</name>
</gene>
<feature type="compositionally biased region" description="Pro residues" evidence="1">
    <location>
        <begin position="84"/>
        <end position="94"/>
    </location>
</feature>
<feature type="compositionally biased region" description="Low complexity" evidence="1">
    <location>
        <begin position="58"/>
        <end position="83"/>
    </location>
</feature>
<evidence type="ECO:0000313" key="3">
    <source>
        <dbReference type="EMBL" id="CAJ1048611.1"/>
    </source>
</evidence>
<feature type="region of interest" description="Disordered" evidence="1">
    <location>
        <begin position="58"/>
        <end position="120"/>
    </location>
</feature>
<keyword evidence="4" id="KW-1185">Reference proteome</keyword>
<organism evidence="3 4">
    <name type="scientific">Xyrichtys novacula</name>
    <name type="common">Pearly razorfish</name>
    <name type="synonym">Hemipteronotus novacula</name>
    <dbReference type="NCBI Taxonomy" id="13765"/>
    <lineage>
        <taxon>Eukaryota</taxon>
        <taxon>Metazoa</taxon>
        <taxon>Chordata</taxon>
        <taxon>Craniata</taxon>
        <taxon>Vertebrata</taxon>
        <taxon>Euteleostomi</taxon>
        <taxon>Actinopterygii</taxon>
        <taxon>Neopterygii</taxon>
        <taxon>Teleostei</taxon>
        <taxon>Neoteleostei</taxon>
        <taxon>Acanthomorphata</taxon>
        <taxon>Eupercaria</taxon>
        <taxon>Labriformes</taxon>
        <taxon>Labridae</taxon>
        <taxon>Xyrichtys</taxon>
    </lineage>
</organism>
<feature type="transmembrane region" description="Helical" evidence="2">
    <location>
        <begin position="154"/>
        <end position="176"/>
    </location>
</feature>
<protein>
    <submittedName>
        <fullName evidence="3">Unnamed protein product</fullName>
    </submittedName>
</protein>
<evidence type="ECO:0000256" key="2">
    <source>
        <dbReference type="SAM" id="Phobius"/>
    </source>
</evidence>
<feature type="region of interest" description="Disordered" evidence="1">
    <location>
        <begin position="448"/>
        <end position="467"/>
    </location>
</feature>
<reference evidence="3" key="1">
    <citation type="submission" date="2023-08" db="EMBL/GenBank/DDBJ databases">
        <authorList>
            <person name="Alioto T."/>
            <person name="Alioto T."/>
            <person name="Gomez Garrido J."/>
        </authorList>
    </citation>
    <scope>NUCLEOTIDE SEQUENCE</scope>
</reference>
<keyword evidence="2" id="KW-0812">Transmembrane</keyword>
<evidence type="ECO:0000313" key="4">
    <source>
        <dbReference type="Proteomes" id="UP001178508"/>
    </source>
</evidence>
<dbReference type="EMBL" id="OY660864">
    <property type="protein sequence ID" value="CAJ1048611.1"/>
    <property type="molecule type" value="Genomic_DNA"/>
</dbReference>